<dbReference type="OrthoDB" id="5651204at2"/>
<proteinExistence type="predicted"/>
<evidence type="ECO:0000313" key="1">
    <source>
        <dbReference type="EMBL" id="PUT44998.1"/>
    </source>
</evidence>
<dbReference type="RefSeq" id="WP_108295047.1">
    <property type="nucleotide sequence ID" value="NZ_CAAAIR010000006.1"/>
</dbReference>
<comment type="caution">
    <text evidence="2">The sequence shown here is derived from an EMBL/GenBank/DDBJ whole genome shotgun (WGS) entry which is preliminary data.</text>
</comment>
<organism evidence="2 5">
    <name type="scientific">Legionella taurinensis</name>
    <dbReference type="NCBI Taxonomy" id="70611"/>
    <lineage>
        <taxon>Bacteria</taxon>
        <taxon>Pseudomonadati</taxon>
        <taxon>Pseudomonadota</taxon>
        <taxon>Gammaproteobacteria</taxon>
        <taxon>Legionellales</taxon>
        <taxon>Legionellaceae</taxon>
        <taxon>Legionella</taxon>
    </lineage>
</organism>
<keyword evidence="4" id="KW-1185">Reference proteome</keyword>
<dbReference type="Proteomes" id="UP000270757">
    <property type="component" value="Unassembled WGS sequence"/>
</dbReference>
<dbReference type="GeneID" id="48947084"/>
<evidence type="ECO:0000313" key="6">
    <source>
        <dbReference type="Proteomes" id="UP000306421"/>
    </source>
</evidence>
<reference evidence="1 4" key="1">
    <citation type="submission" date="2018-04" db="EMBL/GenBank/DDBJ databases">
        <title>Whole genome sequence comparison of clinical and drinking water Legionella pneumophila isolates associated with the Flint Water Crisis.</title>
        <authorList>
            <person name="Garner E."/>
            <person name="Brown C."/>
            <person name="Schwake O."/>
            <person name="Coil D."/>
            <person name="Jospin G."/>
            <person name="Eisen J."/>
            <person name="Edwards M."/>
            <person name="Pruden A."/>
        </authorList>
    </citation>
    <scope>NUCLEOTIDE SEQUENCE [LARGE SCALE GENOMIC DNA]</scope>
    <source>
        <strain evidence="1 4">Genessee03</strain>
    </source>
</reference>
<reference evidence="2 5" key="3">
    <citation type="submission" date="2018-09" db="EMBL/GenBank/DDBJ databases">
        <title>Draft genome sequences of Legionella taurinensis isolated from water samples.</title>
        <authorList>
            <person name="Chakeri A."/>
            <person name="Allerberger F."/>
            <person name="Kundi M."/>
            <person name="Ruppitsch W."/>
            <person name="Schmid D."/>
        </authorList>
    </citation>
    <scope>NUCLEOTIDE SEQUENCE [LARGE SCALE GENOMIC DNA]</scope>
    <source>
        <strain evidence="2 5">4570-18-6</strain>
    </source>
</reference>
<evidence type="ECO:0000313" key="3">
    <source>
        <dbReference type="EMBL" id="TID39800.1"/>
    </source>
</evidence>
<dbReference type="EMBL" id="QFGG01000016">
    <property type="protein sequence ID" value="TID39800.1"/>
    <property type="molecule type" value="Genomic_DNA"/>
</dbReference>
<sequence>MNAWVNNHVYHFGNTIQVIFYQDEIDYDAIPPSTAIYLCAHGSSSDELKLYNHSNLDVSESISMEETAMRFSSDFLFIHYKIQDLHLYCCGSKEKNHALAQLIQSNLPAIQENRIHYYQGSLTSAAQNGELFSIMGSNWLPVAQVKSTVPRTREQEINEEGSTASSKFYLHYLSTRRPCSDHSKAERQERRRQNFFEESRAHRQLDIINNRRQCTKMEWVADEMELSTVFSS</sequence>
<dbReference type="AlphaFoldDB" id="A0A3A5LIF5"/>
<reference evidence="3 6" key="2">
    <citation type="submission" date="2018-04" db="EMBL/GenBank/DDBJ databases">
        <title>Whole genome sequence comparison of clinical and drinking water Legionella pneumophila isolates.</title>
        <authorList>
            <person name="Garner E."/>
        </authorList>
    </citation>
    <scope>NUCLEOTIDE SEQUENCE [LARGE SCALE GENOMIC DNA]</scope>
    <source>
        <strain evidence="3 6">WH02</strain>
    </source>
</reference>
<accession>A0A3A5LIF5</accession>
<protein>
    <submittedName>
        <fullName evidence="2">Uncharacterized protein</fullName>
    </submittedName>
</protein>
<name>A0A3A5LIF5_9GAMM</name>
<dbReference type="EMBL" id="QCXM01000019">
    <property type="protein sequence ID" value="PUT44998.1"/>
    <property type="molecule type" value="Genomic_DNA"/>
</dbReference>
<evidence type="ECO:0000313" key="4">
    <source>
        <dbReference type="Proteomes" id="UP000251035"/>
    </source>
</evidence>
<dbReference type="Proteomes" id="UP000251035">
    <property type="component" value="Unassembled WGS sequence"/>
</dbReference>
<dbReference type="EMBL" id="QZWB01000005">
    <property type="protein sequence ID" value="RJT47685.1"/>
    <property type="molecule type" value="Genomic_DNA"/>
</dbReference>
<gene>
    <name evidence="2" type="ORF">D6J04_05970</name>
    <name evidence="1" type="ORF">DB745_13665</name>
    <name evidence="3" type="ORF">DIZ81_13705</name>
</gene>
<evidence type="ECO:0000313" key="2">
    <source>
        <dbReference type="EMBL" id="RJT47685.1"/>
    </source>
</evidence>
<dbReference type="Proteomes" id="UP000306421">
    <property type="component" value="Unassembled WGS sequence"/>
</dbReference>
<evidence type="ECO:0000313" key="5">
    <source>
        <dbReference type="Proteomes" id="UP000270757"/>
    </source>
</evidence>